<dbReference type="Gramene" id="TuG1812G0200002226.01.T01">
    <property type="protein sequence ID" value="TuG1812G0200002226.01.T01.cds389288"/>
    <property type="gene ID" value="TuG1812G0200002226.01"/>
</dbReference>
<keyword evidence="3" id="KW-1185">Reference proteome</keyword>
<reference evidence="3" key="1">
    <citation type="journal article" date="2013" name="Nature">
        <title>Draft genome of the wheat A-genome progenitor Triticum urartu.</title>
        <authorList>
            <person name="Ling H.Q."/>
            <person name="Zhao S."/>
            <person name="Liu D."/>
            <person name="Wang J."/>
            <person name="Sun H."/>
            <person name="Zhang C."/>
            <person name="Fan H."/>
            <person name="Li D."/>
            <person name="Dong L."/>
            <person name="Tao Y."/>
            <person name="Gao C."/>
            <person name="Wu H."/>
            <person name="Li Y."/>
            <person name="Cui Y."/>
            <person name="Guo X."/>
            <person name="Zheng S."/>
            <person name="Wang B."/>
            <person name="Yu K."/>
            <person name="Liang Q."/>
            <person name="Yang W."/>
            <person name="Lou X."/>
            <person name="Chen J."/>
            <person name="Feng M."/>
            <person name="Jian J."/>
            <person name="Zhang X."/>
            <person name="Luo G."/>
            <person name="Jiang Y."/>
            <person name="Liu J."/>
            <person name="Wang Z."/>
            <person name="Sha Y."/>
            <person name="Zhang B."/>
            <person name="Wu H."/>
            <person name="Tang D."/>
            <person name="Shen Q."/>
            <person name="Xue P."/>
            <person name="Zou S."/>
            <person name="Wang X."/>
            <person name="Liu X."/>
            <person name="Wang F."/>
            <person name="Yang Y."/>
            <person name="An X."/>
            <person name="Dong Z."/>
            <person name="Zhang K."/>
            <person name="Zhang X."/>
            <person name="Luo M.C."/>
            <person name="Dvorak J."/>
            <person name="Tong Y."/>
            <person name="Wang J."/>
            <person name="Yang H."/>
            <person name="Li Z."/>
            <person name="Wang D."/>
            <person name="Zhang A."/>
            <person name="Wang J."/>
        </authorList>
    </citation>
    <scope>NUCLEOTIDE SEQUENCE</scope>
    <source>
        <strain evidence="3">cv. G1812</strain>
    </source>
</reference>
<accession>A0A8R7TFP9</accession>
<sequence>MGTAGVAPPRNARTRSFSAGSEEAAAKGRDSASTSDAKRRSVLGFPLPSRRRTSEAMAMDRGAFRESARVCFRE</sequence>
<proteinExistence type="predicted"/>
<reference evidence="2" key="2">
    <citation type="submission" date="2018-03" db="EMBL/GenBank/DDBJ databases">
        <title>The Triticum urartu genome reveals the dynamic nature of wheat genome evolution.</title>
        <authorList>
            <person name="Ling H."/>
            <person name="Ma B."/>
            <person name="Shi X."/>
            <person name="Liu H."/>
            <person name="Dong L."/>
            <person name="Sun H."/>
            <person name="Cao Y."/>
            <person name="Gao Q."/>
            <person name="Zheng S."/>
            <person name="Li Y."/>
            <person name="Yu Y."/>
            <person name="Du H."/>
            <person name="Qi M."/>
            <person name="Li Y."/>
            <person name="Yu H."/>
            <person name="Cui Y."/>
            <person name="Wang N."/>
            <person name="Chen C."/>
            <person name="Wu H."/>
            <person name="Zhao Y."/>
            <person name="Zhang J."/>
            <person name="Li Y."/>
            <person name="Zhou W."/>
            <person name="Zhang B."/>
            <person name="Hu W."/>
            <person name="Eijk M."/>
            <person name="Tang J."/>
            <person name="Witsenboer H."/>
            <person name="Zhao S."/>
            <person name="Li Z."/>
            <person name="Zhang A."/>
            <person name="Wang D."/>
            <person name="Liang C."/>
        </authorList>
    </citation>
    <scope>NUCLEOTIDE SEQUENCE [LARGE SCALE GENOMIC DNA]</scope>
    <source>
        <strain evidence="2">cv. G1812</strain>
    </source>
</reference>
<protein>
    <submittedName>
        <fullName evidence="2">Uncharacterized protein</fullName>
    </submittedName>
</protein>
<dbReference type="EnsemblPlants" id="TuG1812G0200002226.01.T01">
    <property type="protein sequence ID" value="TuG1812G0200002226.01.T01.cds389288"/>
    <property type="gene ID" value="TuG1812G0200002226.01"/>
</dbReference>
<feature type="region of interest" description="Disordered" evidence="1">
    <location>
        <begin position="1"/>
        <end position="60"/>
    </location>
</feature>
<name>A0A8R7TFP9_TRIUA</name>
<dbReference type="AlphaFoldDB" id="A0A8R7TFP9"/>
<reference evidence="2" key="3">
    <citation type="submission" date="2022-06" db="UniProtKB">
        <authorList>
            <consortium name="EnsemblPlants"/>
        </authorList>
    </citation>
    <scope>IDENTIFICATION</scope>
</reference>
<evidence type="ECO:0000313" key="3">
    <source>
        <dbReference type="Proteomes" id="UP000015106"/>
    </source>
</evidence>
<evidence type="ECO:0000313" key="2">
    <source>
        <dbReference type="EnsemblPlants" id="TuG1812G0200002226.01.T01.cds389288"/>
    </source>
</evidence>
<dbReference type="Proteomes" id="UP000015106">
    <property type="component" value="Chromosome 2"/>
</dbReference>
<organism evidence="2 3">
    <name type="scientific">Triticum urartu</name>
    <name type="common">Red wild einkorn</name>
    <name type="synonym">Crithodium urartu</name>
    <dbReference type="NCBI Taxonomy" id="4572"/>
    <lineage>
        <taxon>Eukaryota</taxon>
        <taxon>Viridiplantae</taxon>
        <taxon>Streptophyta</taxon>
        <taxon>Embryophyta</taxon>
        <taxon>Tracheophyta</taxon>
        <taxon>Spermatophyta</taxon>
        <taxon>Magnoliopsida</taxon>
        <taxon>Liliopsida</taxon>
        <taxon>Poales</taxon>
        <taxon>Poaceae</taxon>
        <taxon>BOP clade</taxon>
        <taxon>Pooideae</taxon>
        <taxon>Triticodae</taxon>
        <taxon>Triticeae</taxon>
        <taxon>Triticinae</taxon>
        <taxon>Triticum</taxon>
    </lineage>
</organism>
<gene>
    <name evidence="2" type="primary">LOC125536669</name>
</gene>
<evidence type="ECO:0000256" key="1">
    <source>
        <dbReference type="SAM" id="MobiDB-lite"/>
    </source>
</evidence>